<dbReference type="PANTHER" id="PTHR43081:SF1">
    <property type="entry name" value="ADENYLATE CYCLASE, TERMINAL-DIFFERENTIATION SPECIFIC"/>
    <property type="match status" value="1"/>
</dbReference>
<gene>
    <name evidence="3" type="ORF">EDD80_102123</name>
</gene>
<evidence type="ECO:0000259" key="2">
    <source>
        <dbReference type="PROSITE" id="PS50125"/>
    </source>
</evidence>
<reference evidence="3 4" key="1">
    <citation type="submission" date="2019-03" db="EMBL/GenBank/DDBJ databases">
        <title>Genomic Encyclopedia of Type Strains, Phase IV (KMG-IV): sequencing the most valuable type-strain genomes for metagenomic binning, comparative biology and taxonomic classification.</title>
        <authorList>
            <person name="Goeker M."/>
        </authorList>
    </citation>
    <scope>NUCLEOTIDE SEQUENCE [LARGE SCALE GENOMIC DNA]</scope>
    <source>
        <strain evidence="3 4">DSM 21100</strain>
    </source>
</reference>
<keyword evidence="1" id="KW-0812">Transmembrane</keyword>
<dbReference type="GO" id="GO:0035556">
    <property type="term" value="P:intracellular signal transduction"/>
    <property type="evidence" value="ECO:0007669"/>
    <property type="project" value="InterPro"/>
</dbReference>
<dbReference type="PANTHER" id="PTHR43081">
    <property type="entry name" value="ADENYLATE CYCLASE, TERMINAL-DIFFERENTIATION SPECIFIC-RELATED"/>
    <property type="match status" value="1"/>
</dbReference>
<dbReference type="OrthoDB" id="9768499at2"/>
<dbReference type="Proteomes" id="UP000295807">
    <property type="component" value="Unassembled WGS sequence"/>
</dbReference>
<feature type="domain" description="Guanylate cyclase" evidence="2">
    <location>
        <begin position="182"/>
        <end position="311"/>
    </location>
</feature>
<feature type="transmembrane region" description="Helical" evidence="1">
    <location>
        <begin position="12"/>
        <end position="32"/>
    </location>
</feature>
<dbReference type="InterPro" id="IPR029787">
    <property type="entry name" value="Nucleotide_cyclase"/>
</dbReference>
<organism evidence="3 4">
    <name type="scientific">Anseongella ginsenosidimutans</name>
    <dbReference type="NCBI Taxonomy" id="496056"/>
    <lineage>
        <taxon>Bacteria</taxon>
        <taxon>Pseudomonadati</taxon>
        <taxon>Bacteroidota</taxon>
        <taxon>Sphingobacteriia</taxon>
        <taxon>Sphingobacteriales</taxon>
        <taxon>Sphingobacteriaceae</taxon>
        <taxon>Anseongella</taxon>
    </lineage>
</organism>
<dbReference type="PROSITE" id="PS50125">
    <property type="entry name" value="GUANYLATE_CYCLASE_2"/>
    <property type="match status" value="1"/>
</dbReference>
<sequence length="363" mass="40286">MKTATQLKLKQLAIIIGCWLLLGFVISVYDHLLLHSSYSLGPAEDYSFLLSVARNMGGGLIGGLLGGSLLVFFVNEKYQDKPYGYTIISVSVSFLFIIAFIAVIMGLFLVPGQTGKPAFDPASQQALIRFLTDSTPLKAALVWSFIVAGTQLLLQVNKKFGYGTFWNIIRGKYNTPKEEERIFMFLDINSSTSIAERLGDKAYHALLKDFFADITNPILNNEGHIYQYAGDEVIISWKYREGVEASHCVRCFFDMKLHIQEQREKYLRRYGLVPAFKAGIHSGKVVAGEVGIIKRDITYSGDVLNTAARIRNMCKEFNVELIASASLLDTVRLGEHLAVKPLGSIKLRGKEKSVLLSTVGPAV</sequence>
<proteinExistence type="predicted"/>
<dbReference type="RefSeq" id="WP_132128044.1">
    <property type="nucleotide sequence ID" value="NZ_CP042432.1"/>
</dbReference>
<evidence type="ECO:0000313" key="3">
    <source>
        <dbReference type="EMBL" id="TCS88932.1"/>
    </source>
</evidence>
<keyword evidence="1" id="KW-1133">Transmembrane helix</keyword>
<evidence type="ECO:0000313" key="4">
    <source>
        <dbReference type="Proteomes" id="UP000295807"/>
    </source>
</evidence>
<feature type="transmembrane region" description="Helical" evidence="1">
    <location>
        <begin position="52"/>
        <end position="73"/>
    </location>
</feature>
<dbReference type="SUPFAM" id="SSF55073">
    <property type="entry name" value="Nucleotide cyclase"/>
    <property type="match status" value="1"/>
</dbReference>
<keyword evidence="1" id="KW-0472">Membrane</keyword>
<name>A0A4R3KY68_9SPHI</name>
<dbReference type="Pfam" id="PF00211">
    <property type="entry name" value="Guanylate_cyc"/>
    <property type="match status" value="1"/>
</dbReference>
<accession>A0A4R3KY68</accession>
<dbReference type="EMBL" id="SMAD01000002">
    <property type="protein sequence ID" value="TCS88932.1"/>
    <property type="molecule type" value="Genomic_DNA"/>
</dbReference>
<dbReference type="Gene3D" id="3.30.70.1230">
    <property type="entry name" value="Nucleotide cyclase"/>
    <property type="match status" value="1"/>
</dbReference>
<protein>
    <submittedName>
        <fullName evidence="3">Adenylate cyclase</fullName>
    </submittedName>
</protein>
<dbReference type="AlphaFoldDB" id="A0A4R3KY68"/>
<keyword evidence="4" id="KW-1185">Reference proteome</keyword>
<dbReference type="CDD" id="cd07302">
    <property type="entry name" value="CHD"/>
    <property type="match status" value="1"/>
</dbReference>
<comment type="caution">
    <text evidence="3">The sequence shown here is derived from an EMBL/GenBank/DDBJ whole genome shotgun (WGS) entry which is preliminary data.</text>
</comment>
<evidence type="ECO:0000256" key="1">
    <source>
        <dbReference type="SAM" id="Phobius"/>
    </source>
</evidence>
<dbReference type="InterPro" id="IPR050697">
    <property type="entry name" value="Adenylyl/Guanylyl_Cyclase_3/4"/>
</dbReference>
<dbReference type="GO" id="GO:0009190">
    <property type="term" value="P:cyclic nucleotide biosynthetic process"/>
    <property type="evidence" value="ECO:0007669"/>
    <property type="project" value="InterPro"/>
</dbReference>
<dbReference type="GO" id="GO:0004016">
    <property type="term" value="F:adenylate cyclase activity"/>
    <property type="evidence" value="ECO:0007669"/>
    <property type="project" value="UniProtKB-ARBA"/>
</dbReference>
<dbReference type="InterPro" id="IPR001054">
    <property type="entry name" value="A/G_cyclase"/>
</dbReference>
<feature type="transmembrane region" description="Helical" evidence="1">
    <location>
        <begin position="85"/>
        <end position="110"/>
    </location>
</feature>